<evidence type="ECO:0000313" key="9">
    <source>
        <dbReference type="EMBL" id="GES24293.1"/>
    </source>
</evidence>
<dbReference type="RefSeq" id="WP_155349144.1">
    <property type="nucleotide sequence ID" value="NZ_BAAAHM010000001.1"/>
</dbReference>
<feature type="transmembrane region" description="Helical" evidence="7">
    <location>
        <begin position="117"/>
        <end position="135"/>
    </location>
</feature>
<keyword evidence="6 7" id="KW-0472">Membrane</keyword>
<dbReference type="PANTHER" id="PTHR43731:SF14">
    <property type="entry name" value="PRESENILIN-ASSOCIATED RHOMBOID-LIKE PROTEIN, MITOCHONDRIAL"/>
    <property type="match status" value="1"/>
</dbReference>
<feature type="transmembrane region" description="Helical" evidence="7">
    <location>
        <begin position="86"/>
        <end position="105"/>
    </location>
</feature>
<evidence type="ECO:0000256" key="4">
    <source>
        <dbReference type="ARBA" id="ARBA00022801"/>
    </source>
</evidence>
<protein>
    <recommendedName>
        <fullName evidence="8">Peptidase S54 rhomboid domain-containing protein</fullName>
    </recommendedName>
</protein>
<organism evidence="9 10">
    <name type="scientific">Acrocarpospora pleiomorpha</name>
    <dbReference type="NCBI Taxonomy" id="90975"/>
    <lineage>
        <taxon>Bacteria</taxon>
        <taxon>Bacillati</taxon>
        <taxon>Actinomycetota</taxon>
        <taxon>Actinomycetes</taxon>
        <taxon>Streptosporangiales</taxon>
        <taxon>Streptosporangiaceae</taxon>
        <taxon>Acrocarpospora</taxon>
    </lineage>
</organism>
<keyword evidence="3 7" id="KW-0812">Transmembrane</keyword>
<evidence type="ECO:0000256" key="6">
    <source>
        <dbReference type="ARBA" id="ARBA00023136"/>
    </source>
</evidence>
<evidence type="ECO:0000256" key="5">
    <source>
        <dbReference type="ARBA" id="ARBA00022989"/>
    </source>
</evidence>
<dbReference type="OrthoDB" id="3539984at2"/>
<dbReference type="Gene3D" id="1.20.1540.10">
    <property type="entry name" value="Rhomboid-like"/>
    <property type="match status" value="1"/>
</dbReference>
<sequence length="232" mass="23950">MSNDQIRAAAPPAPPGVQAGRRYALTALIAVNVAVAVIASVMIVVRDGFDLAAVFYDGVSPLHEWGELNGPSIEDGAYWRLLTSMFLHYGVLHLLANLLLLWLAARRLEPLAGSGTVLTVYLLSGLGAAVAVYYFDPEVLTAGASGAVFGLIAALLVVSLRARANTTLPLVLLGVGLVATFAVPGMSIAAHAGGLLVGSILALGFSRANIRLAVTAATAVLLVALAVARQFL</sequence>
<comment type="caution">
    <text evidence="9">The sequence shown here is derived from an EMBL/GenBank/DDBJ whole genome shotgun (WGS) entry which is preliminary data.</text>
</comment>
<evidence type="ECO:0000259" key="8">
    <source>
        <dbReference type="Pfam" id="PF01694"/>
    </source>
</evidence>
<dbReference type="Pfam" id="PF01694">
    <property type="entry name" value="Rhomboid"/>
    <property type="match status" value="1"/>
</dbReference>
<feature type="domain" description="Peptidase S54 rhomboid" evidence="8">
    <location>
        <begin position="76"/>
        <end position="206"/>
    </location>
</feature>
<dbReference type="AlphaFoldDB" id="A0A5M3XXY0"/>
<comment type="subcellular location">
    <subcellularLocation>
        <location evidence="1">Membrane</location>
        <topology evidence="1">Multi-pass membrane protein</topology>
    </subcellularLocation>
</comment>
<gene>
    <name evidence="9" type="ORF">Aple_071920</name>
</gene>
<dbReference type="SUPFAM" id="SSF144091">
    <property type="entry name" value="Rhomboid-like"/>
    <property type="match status" value="1"/>
</dbReference>
<dbReference type="PANTHER" id="PTHR43731">
    <property type="entry name" value="RHOMBOID PROTEASE"/>
    <property type="match status" value="1"/>
</dbReference>
<dbReference type="InterPro" id="IPR050925">
    <property type="entry name" value="Rhomboid_protease_S54"/>
</dbReference>
<accession>A0A5M3XXY0</accession>
<keyword evidence="5 7" id="KW-1133">Transmembrane helix</keyword>
<evidence type="ECO:0000313" key="10">
    <source>
        <dbReference type="Proteomes" id="UP000377595"/>
    </source>
</evidence>
<feature type="transmembrane region" description="Helical" evidence="7">
    <location>
        <begin position="210"/>
        <end position="228"/>
    </location>
</feature>
<name>A0A5M3XXY0_9ACTN</name>
<comment type="similarity">
    <text evidence="2">Belongs to the peptidase S54 family.</text>
</comment>
<feature type="transmembrane region" description="Helical" evidence="7">
    <location>
        <begin position="23"/>
        <end position="45"/>
    </location>
</feature>
<evidence type="ECO:0000256" key="3">
    <source>
        <dbReference type="ARBA" id="ARBA00022692"/>
    </source>
</evidence>
<dbReference type="Proteomes" id="UP000377595">
    <property type="component" value="Unassembled WGS sequence"/>
</dbReference>
<evidence type="ECO:0000256" key="1">
    <source>
        <dbReference type="ARBA" id="ARBA00004141"/>
    </source>
</evidence>
<reference evidence="9 10" key="1">
    <citation type="submission" date="2019-10" db="EMBL/GenBank/DDBJ databases">
        <title>Whole genome shotgun sequence of Acrocarpospora pleiomorpha NBRC 16267.</title>
        <authorList>
            <person name="Ichikawa N."/>
            <person name="Kimura A."/>
            <person name="Kitahashi Y."/>
            <person name="Komaki H."/>
            <person name="Oguchi A."/>
        </authorList>
    </citation>
    <scope>NUCLEOTIDE SEQUENCE [LARGE SCALE GENOMIC DNA]</scope>
    <source>
        <strain evidence="9 10">NBRC 16267</strain>
    </source>
</reference>
<evidence type="ECO:0000256" key="2">
    <source>
        <dbReference type="ARBA" id="ARBA00009045"/>
    </source>
</evidence>
<proteinExistence type="inferred from homology"/>
<dbReference type="InterPro" id="IPR035952">
    <property type="entry name" value="Rhomboid-like_sf"/>
</dbReference>
<dbReference type="GO" id="GO:0016020">
    <property type="term" value="C:membrane"/>
    <property type="evidence" value="ECO:0007669"/>
    <property type="project" value="UniProtKB-SubCell"/>
</dbReference>
<dbReference type="InterPro" id="IPR022764">
    <property type="entry name" value="Peptidase_S54_rhomboid_dom"/>
</dbReference>
<keyword evidence="10" id="KW-1185">Reference proteome</keyword>
<keyword evidence="4" id="KW-0378">Hydrolase</keyword>
<feature type="transmembrane region" description="Helical" evidence="7">
    <location>
        <begin position="141"/>
        <end position="158"/>
    </location>
</feature>
<dbReference type="GO" id="GO:0004252">
    <property type="term" value="F:serine-type endopeptidase activity"/>
    <property type="evidence" value="ECO:0007669"/>
    <property type="project" value="InterPro"/>
</dbReference>
<feature type="transmembrane region" description="Helical" evidence="7">
    <location>
        <begin position="170"/>
        <end position="190"/>
    </location>
</feature>
<evidence type="ECO:0000256" key="7">
    <source>
        <dbReference type="SAM" id="Phobius"/>
    </source>
</evidence>
<dbReference type="EMBL" id="BLAF01000050">
    <property type="protein sequence ID" value="GES24293.1"/>
    <property type="molecule type" value="Genomic_DNA"/>
</dbReference>